<comment type="caution">
    <text evidence="1">The sequence shown here is derived from an EMBL/GenBank/DDBJ whole genome shotgun (WGS) entry which is preliminary data.</text>
</comment>
<name>A0A3D8M577_9ALTE</name>
<evidence type="ECO:0000313" key="2">
    <source>
        <dbReference type="Proteomes" id="UP000256561"/>
    </source>
</evidence>
<evidence type="ECO:0000313" key="1">
    <source>
        <dbReference type="EMBL" id="RDV24781.1"/>
    </source>
</evidence>
<keyword evidence="2" id="KW-1185">Reference proteome</keyword>
<sequence>MIFYDLYDLADIFLYLLSFIVFSRYNDRSSPIYCIHDQCARSGRFFGSIRENSSTSVDKSTLVNGLFTFHSFDLSILARNYPVIGATWILFSHFDALICA</sequence>
<organism evidence="1 2">
    <name type="scientific">Alteromonas aestuariivivens</name>
    <dbReference type="NCBI Taxonomy" id="1938339"/>
    <lineage>
        <taxon>Bacteria</taxon>
        <taxon>Pseudomonadati</taxon>
        <taxon>Pseudomonadota</taxon>
        <taxon>Gammaproteobacteria</taxon>
        <taxon>Alteromonadales</taxon>
        <taxon>Alteromonadaceae</taxon>
        <taxon>Alteromonas/Salinimonas group</taxon>
        <taxon>Alteromonas</taxon>
    </lineage>
</organism>
<dbReference type="EMBL" id="QRHA01000008">
    <property type="protein sequence ID" value="RDV24781.1"/>
    <property type="molecule type" value="Genomic_DNA"/>
</dbReference>
<protein>
    <submittedName>
        <fullName evidence="1">Uncharacterized protein</fullName>
    </submittedName>
</protein>
<accession>A0A3D8M577</accession>
<gene>
    <name evidence="1" type="ORF">DXV75_11920</name>
</gene>
<proteinExistence type="predicted"/>
<reference evidence="2" key="1">
    <citation type="submission" date="2018-08" db="EMBL/GenBank/DDBJ databases">
        <authorList>
            <person name="Zhang J."/>
            <person name="Du Z.-J."/>
        </authorList>
    </citation>
    <scope>NUCLEOTIDE SEQUENCE [LARGE SCALE GENOMIC DNA]</scope>
    <source>
        <strain evidence="2">KCTC 52655</strain>
    </source>
</reference>
<dbReference type="AlphaFoldDB" id="A0A3D8M577"/>
<dbReference type="Proteomes" id="UP000256561">
    <property type="component" value="Unassembled WGS sequence"/>
</dbReference>